<dbReference type="AlphaFoldDB" id="A0A1G2NEM7"/>
<reference evidence="1 2" key="1">
    <citation type="journal article" date="2016" name="Nat. Commun.">
        <title>Thousands of microbial genomes shed light on interconnected biogeochemical processes in an aquifer system.</title>
        <authorList>
            <person name="Anantharaman K."/>
            <person name="Brown C.T."/>
            <person name="Hug L.A."/>
            <person name="Sharon I."/>
            <person name="Castelle C.J."/>
            <person name="Probst A.J."/>
            <person name="Thomas B.C."/>
            <person name="Singh A."/>
            <person name="Wilkins M.J."/>
            <person name="Karaoz U."/>
            <person name="Brodie E.L."/>
            <person name="Williams K.H."/>
            <person name="Hubbard S.S."/>
            <person name="Banfield J.F."/>
        </authorList>
    </citation>
    <scope>NUCLEOTIDE SEQUENCE [LARGE SCALE GENOMIC DNA]</scope>
</reference>
<name>A0A1G2NEM7_9BACT</name>
<evidence type="ECO:0000313" key="1">
    <source>
        <dbReference type="EMBL" id="OHA34524.1"/>
    </source>
</evidence>
<gene>
    <name evidence="1" type="ORF">A2928_04355</name>
</gene>
<sequence>MQGVEISHLNVAISAALKAYYDFRHSTVDDALRPVAAYGSKKTKDTLGMDAGPEITICEELGRYDAGAVVVTEEIGSRGKQVSDTFRPNDPQTFRTVFICDPTDRSNQLKEFLNSFPRNAKIGEILGDTESVKKWEEKFDFPVSITGATSAISCVRRGVPIFAVIVNYITQELIVSCAAGNRILKLPNARPKVVDLEYVRLNGTRLTFHGIDGVKSMRRFVTFLGDAGKAGYEENFAGSGLLGEHDMSPEGRQELLHYGKPGGPSRVLYLSSIQSDLKHVGFILANGEKIGEWIHWLPFVQFARSENDDSQPALILYEVFQDRPWTKEGVLMATPPNYSVFREYEGRLYIDTSWLLRMPNPSQLRSTLIVAPYDNRWAVRASSQFGYRPIRF</sequence>
<dbReference type="Proteomes" id="UP000176221">
    <property type="component" value="Unassembled WGS sequence"/>
</dbReference>
<dbReference type="EMBL" id="MHRX01000010">
    <property type="protein sequence ID" value="OHA34524.1"/>
    <property type="molecule type" value="Genomic_DNA"/>
</dbReference>
<evidence type="ECO:0000313" key="2">
    <source>
        <dbReference type="Proteomes" id="UP000176221"/>
    </source>
</evidence>
<comment type="caution">
    <text evidence="1">The sequence shown here is derived from an EMBL/GenBank/DDBJ whole genome shotgun (WGS) entry which is preliminary data.</text>
</comment>
<protein>
    <submittedName>
        <fullName evidence="1">Uncharacterized protein</fullName>
    </submittedName>
</protein>
<organism evidence="1 2">
    <name type="scientific">Candidatus Taylorbacteria bacterium RIFCSPLOWO2_01_FULL_45_15b</name>
    <dbReference type="NCBI Taxonomy" id="1802319"/>
    <lineage>
        <taxon>Bacteria</taxon>
        <taxon>Candidatus Tayloriibacteriota</taxon>
    </lineage>
</organism>
<accession>A0A1G2NEM7</accession>
<proteinExistence type="predicted"/>